<reference evidence="1 2" key="1">
    <citation type="submission" date="2015-09" db="EMBL/GenBank/DDBJ databases">
        <title>A metagenomics-based metabolic model of nitrate-dependent anaerobic oxidation of methane by Methanoperedens-like archaea.</title>
        <authorList>
            <person name="Arshad A."/>
            <person name="Speth D.R."/>
            <person name="De Graaf R.M."/>
            <person name="Op Den Camp H.J."/>
            <person name="Jetten M.S."/>
            <person name="Welte C.U."/>
        </authorList>
    </citation>
    <scope>NUCLEOTIDE SEQUENCE [LARGE SCALE GENOMIC DNA]</scope>
</reference>
<gene>
    <name evidence="1" type="ORF">MPEBLZ_01993</name>
</gene>
<comment type="caution">
    <text evidence="1">The sequence shown here is derived from an EMBL/GenBank/DDBJ whole genome shotgun (WGS) entry which is preliminary data.</text>
</comment>
<evidence type="ECO:0000313" key="2">
    <source>
        <dbReference type="Proteomes" id="UP000050360"/>
    </source>
</evidence>
<protein>
    <submittedName>
        <fullName evidence="1">Uncharacterized protein</fullName>
    </submittedName>
</protein>
<sequence>MKPHQKKNNEQVVLKNKNIDREFELKAINRILDRRYEVLIELS</sequence>
<name>A0A0N8KQY5_9EURY</name>
<evidence type="ECO:0000313" key="1">
    <source>
        <dbReference type="EMBL" id="KPQ43434.1"/>
    </source>
</evidence>
<dbReference type="EMBL" id="LKCM01000144">
    <property type="protein sequence ID" value="KPQ43434.1"/>
    <property type="molecule type" value="Genomic_DNA"/>
</dbReference>
<proteinExistence type="predicted"/>
<dbReference type="AlphaFoldDB" id="A0A0N8KQY5"/>
<accession>A0A0N8KQY5</accession>
<dbReference type="Proteomes" id="UP000050360">
    <property type="component" value="Unassembled WGS sequence"/>
</dbReference>
<organism evidence="1 2">
    <name type="scientific">Candidatus Methanoperedens nitratireducens</name>
    <dbReference type="NCBI Taxonomy" id="1392998"/>
    <lineage>
        <taxon>Archaea</taxon>
        <taxon>Methanobacteriati</taxon>
        <taxon>Methanobacteriota</taxon>
        <taxon>Stenosarchaea group</taxon>
        <taxon>Methanomicrobia</taxon>
        <taxon>Methanosarcinales</taxon>
        <taxon>ANME-2 cluster</taxon>
        <taxon>Candidatus Methanoperedentaceae</taxon>
        <taxon>Candidatus Methanoperedens</taxon>
    </lineage>
</organism>